<evidence type="ECO:0000313" key="2">
    <source>
        <dbReference type="Proteomes" id="UP001152484"/>
    </source>
</evidence>
<evidence type="ECO:0000313" key="1">
    <source>
        <dbReference type="EMBL" id="CAH9115140.1"/>
    </source>
</evidence>
<protein>
    <submittedName>
        <fullName evidence="1">Uncharacterized protein</fullName>
    </submittedName>
</protein>
<proteinExistence type="predicted"/>
<organism evidence="1 2">
    <name type="scientific">Cuscuta europaea</name>
    <name type="common">European dodder</name>
    <dbReference type="NCBI Taxonomy" id="41803"/>
    <lineage>
        <taxon>Eukaryota</taxon>
        <taxon>Viridiplantae</taxon>
        <taxon>Streptophyta</taxon>
        <taxon>Embryophyta</taxon>
        <taxon>Tracheophyta</taxon>
        <taxon>Spermatophyta</taxon>
        <taxon>Magnoliopsida</taxon>
        <taxon>eudicotyledons</taxon>
        <taxon>Gunneridae</taxon>
        <taxon>Pentapetalae</taxon>
        <taxon>asterids</taxon>
        <taxon>lamiids</taxon>
        <taxon>Solanales</taxon>
        <taxon>Convolvulaceae</taxon>
        <taxon>Cuscuteae</taxon>
        <taxon>Cuscuta</taxon>
        <taxon>Cuscuta subgen. Cuscuta</taxon>
    </lineage>
</organism>
<keyword evidence="2" id="KW-1185">Reference proteome</keyword>
<name>A0A9P0ZU63_CUSEU</name>
<dbReference type="Proteomes" id="UP001152484">
    <property type="component" value="Unassembled WGS sequence"/>
</dbReference>
<dbReference type="AlphaFoldDB" id="A0A9P0ZU63"/>
<dbReference type="EMBL" id="CAMAPE010000065">
    <property type="protein sequence ID" value="CAH9115140.1"/>
    <property type="molecule type" value="Genomic_DNA"/>
</dbReference>
<comment type="caution">
    <text evidence="1">The sequence shown here is derived from an EMBL/GenBank/DDBJ whole genome shotgun (WGS) entry which is preliminary data.</text>
</comment>
<sequence>MYGKYRNCPFQQCYCCLFCSLCSFYSSRHCSVLTVFNFLPSYPPTTFLNAIGEFNLCNPQLRNRHSVLRKVRICSLSFTLEFKTPYNLQTLEEAFEGVCRCVS</sequence>
<gene>
    <name evidence="1" type="ORF">CEURO_LOCUS20695</name>
</gene>
<accession>A0A9P0ZU63</accession>
<reference evidence="1" key="1">
    <citation type="submission" date="2022-07" db="EMBL/GenBank/DDBJ databases">
        <authorList>
            <person name="Macas J."/>
            <person name="Novak P."/>
            <person name="Neumann P."/>
        </authorList>
    </citation>
    <scope>NUCLEOTIDE SEQUENCE</scope>
</reference>